<dbReference type="InterPro" id="IPR027417">
    <property type="entry name" value="P-loop_NTPase"/>
</dbReference>
<evidence type="ECO:0000256" key="11">
    <source>
        <dbReference type="SAM" id="Phobius"/>
    </source>
</evidence>
<keyword evidence="15" id="KW-1185">Reference proteome</keyword>
<dbReference type="InterPro" id="IPR003593">
    <property type="entry name" value="AAA+_ATPase"/>
</dbReference>
<feature type="transmembrane region" description="Helical" evidence="11">
    <location>
        <begin position="165"/>
        <end position="190"/>
    </location>
</feature>
<dbReference type="InterPro" id="IPR039421">
    <property type="entry name" value="Type_1_exporter"/>
</dbReference>
<feature type="transmembrane region" description="Helical" evidence="11">
    <location>
        <begin position="287"/>
        <end position="305"/>
    </location>
</feature>
<comment type="caution">
    <text evidence="14">The sequence shown here is derived from an EMBL/GenBank/DDBJ whole genome shotgun (WGS) entry which is preliminary data.</text>
</comment>
<dbReference type="Proteomes" id="UP000320011">
    <property type="component" value="Unassembled WGS sequence"/>
</dbReference>
<feature type="transmembrane region" description="Helical" evidence="11">
    <location>
        <begin position="93"/>
        <end position="113"/>
    </location>
</feature>
<reference evidence="14 15" key="1">
    <citation type="submission" date="2019-07" db="EMBL/GenBank/DDBJ databases">
        <authorList>
            <person name="Duangmal K."/>
            <person name="Teo W.F.A."/>
        </authorList>
    </citation>
    <scope>NUCLEOTIDE SEQUENCE [LARGE SCALE GENOMIC DNA]</scope>
    <source>
        <strain evidence="14 15">TBRC 6029</strain>
    </source>
</reference>
<dbReference type="InterPro" id="IPR036640">
    <property type="entry name" value="ABC1_TM_sf"/>
</dbReference>
<dbReference type="GO" id="GO:0034040">
    <property type="term" value="F:ATPase-coupled lipid transmembrane transporter activity"/>
    <property type="evidence" value="ECO:0007669"/>
    <property type="project" value="TreeGrafter"/>
</dbReference>
<dbReference type="PROSITE" id="PS50929">
    <property type="entry name" value="ABC_TM1F"/>
    <property type="match status" value="1"/>
</dbReference>
<comment type="subcellular location">
    <subcellularLocation>
        <location evidence="1">Cell membrane</location>
        <topology evidence="1">Multi-pass membrane protein</topology>
    </subcellularLocation>
</comment>
<keyword evidence="7 11" id="KW-1133">Transmembrane helix</keyword>
<organism evidence="14 15">
    <name type="scientific">Amycolatopsis rhizosphaerae</name>
    <dbReference type="NCBI Taxonomy" id="2053003"/>
    <lineage>
        <taxon>Bacteria</taxon>
        <taxon>Bacillati</taxon>
        <taxon>Actinomycetota</taxon>
        <taxon>Actinomycetes</taxon>
        <taxon>Pseudonocardiales</taxon>
        <taxon>Pseudonocardiaceae</taxon>
        <taxon>Amycolatopsis</taxon>
    </lineage>
</organism>
<evidence type="ECO:0000256" key="7">
    <source>
        <dbReference type="ARBA" id="ARBA00022989"/>
    </source>
</evidence>
<evidence type="ECO:0000256" key="9">
    <source>
        <dbReference type="ARBA" id="ARBA00061644"/>
    </source>
</evidence>
<evidence type="ECO:0000256" key="4">
    <source>
        <dbReference type="ARBA" id="ARBA00022692"/>
    </source>
</evidence>
<dbReference type="PANTHER" id="PTHR24221">
    <property type="entry name" value="ATP-BINDING CASSETTE SUB-FAMILY B"/>
    <property type="match status" value="1"/>
</dbReference>
<dbReference type="InterPro" id="IPR003439">
    <property type="entry name" value="ABC_transporter-like_ATP-bd"/>
</dbReference>
<keyword evidence="2" id="KW-0813">Transport</keyword>
<dbReference type="FunFam" id="3.40.50.300:FF:000299">
    <property type="entry name" value="ABC transporter ATP-binding protein/permease"/>
    <property type="match status" value="1"/>
</dbReference>
<evidence type="ECO:0000313" key="14">
    <source>
        <dbReference type="EMBL" id="TVT58158.1"/>
    </source>
</evidence>
<proteinExistence type="inferred from homology"/>
<evidence type="ECO:0000256" key="1">
    <source>
        <dbReference type="ARBA" id="ARBA00004651"/>
    </source>
</evidence>
<sequence length="608" mass="65007">MVSTEAPLERAGGSIRRPRATGRPHLPQALAIAAPAARPHLAALAGTGALALLGAGATLILPWPLALAVDHAIGRRQSTGLLAWMNDLSPETVLVLAGVALVLITTLSGLLAFGSTALGERSAEGIGARLRQTMFEHTMDLSLRWHDRMPHGELLSRMTSDITRMLDAVIAVATILLPETVILVVVLVVLTAFDPRLALIGLAVVPLLALLAERQRRRVRAAQQDAREEAGNLFAATGDLLRNVRAVQAFGRSEKARKLFGRSNERVRKAEVRAAIVSARWSPIAEIVLALGSGLVLIIGGGYVLHGSLSTGDLLVVLAYLGELYSPVRSLTRLSSILAKAGASARRVQEVLSASDAVVDAPRARPVPERIQEVRFDGVGFSYEQGHPVLRDFDLCLSAGETVCLLGPSGAGKSTILHLLLRLYDVDAGAVRLDGLDVRDCERHSLRQRIAFVPQDPWLFDASVAENIAFGALEATRDEVEEAGRLALVDEFVHDLPQGYDTPLGEDGVRLSGGQRRRVALARAAVSQAPIVLLDEPTASLDPVSSATVVQAIRTATLRRTVLIVTHDENLAAIADRVVHLSKLDDVTDHAKKGGEQNAAYQATDLVR</sequence>
<dbReference type="SMART" id="SM00382">
    <property type="entry name" value="AAA"/>
    <property type="match status" value="1"/>
</dbReference>
<feature type="domain" description="ABC transmembrane type-1" evidence="13">
    <location>
        <begin position="45"/>
        <end position="340"/>
    </location>
</feature>
<dbReference type="PROSITE" id="PS50893">
    <property type="entry name" value="ABC_TRANSPORTER_2"/>
    <property type="match status" value="1"/>
</dbReference>
<evidence type="ECO:0000256" key="5">
    <source>
        <dbReference type="ARBA" id="ARBA00022741"/>
    </source>
</evidence>
<feature type="transmembrane region" description="Helical" evidence="11">
    <location>
        <begin position="196"/>
        <end position="212"/>
    </location>
</feature>
<evidence type="ECO:0000259" key="12">
    <source>
        <dbReference type="PROSITE" id="PS50893"/>
    </source>
</evidence>
<dbReference type="PROSITE" id="PS00211">
    <property type="entry name" value="ABC_TRANSPORTER_1"/>
    <property type="match status" value="1"/>
</dbReference>
<dbReference type="InterPro" id="IPR017871">
    <property type="entry name" value="ABC_transporter-like_CS"/>
</dbReference>
<dbReference type="GO" id="GO:0016887">
    <property type="term" value="F:ATP hydrolysis activity"/>
    <property type="evidence" value="ECO:0007669"/>
    <property type="project" value="InterPro"/>
</dbReference>
<comment type="similarity">
    <text evidence="9">Belongs to the ABC transporter superfamily. Lipid exporter (TC 3.A.1.106) family.</text>
</comment>
<name>A0A558DAX5_9PSEU</name>
<protein>
    <submittedName>
        <fullName evidence="14">ABC transporter ATP-binding protein</fullName>
    </submittedName>
</protein>
<dbReference type="PANTHER" id="PTHR24221:SF654">
    <property type="entry name" value="ATP-BINDING CASSETTE SUB-FAMILY B MEMBER 6"/>
    <property type="match status" value="1"/>
</dbReference>
<dbReference type="Pfam" id="PF00005">
    <property type="entry name" value="ABC_tran"/>
    <property type="match status" value="1"/>
</dbReference>
<accession>A0A558DAX5</accession>
<feature type="transmembrane region" description="Helical" evidence="11">
    <location>
        <begin position="41"/>
        <end position="61"/>
    </location>
</feature>
<dbReference type="Pfam" id="PF00664">
    <property type="entry name" value="ABC_membrane"/>
    <property type="match status" value="1"/>
</dbReference>
<dbReference type="OrthoDB" id="9806127at2"/>
<evidence type="ECO:0000256" key="2">
    <source>
        <dbReference type="ARBA" id="ARBA00022448"/>
    </source>
</evidence>
<dbReference type="Gene3D" id="3.40.50.300">
    <property type="entry name" value="P-loop containing nucleotide triphosphate hydrolases"/>
    <property type="match status" value="1"/>
</dbReference>
<dbReference type="InterPro" id="IPR011527">
    <property type="entry name" value="ABC1_TM_dom"/>
</dbReference>
<dbReference type="EMBL" id="VJWX01000039">
    <property type="protein sequence ID" value="TVT58158.1"/>
    <property type="molecule type" value="Genomic_DNA"/>
</dbReference>
<reference evidence="14 15" key="2">
    <citation type="submission" date="2019-08" db="EMBL/GenBank/DDBJ databases">
        <title>Amycolatopsis acidicola sp. nov., isolated from peat swamp forest soil.</title>
        <authorList>
            <person name="Srisuk N."/>
        </authorList>
    </citation>
    <scope>NUCLEOTIDE SEQUENCE [LARGE SCALE GENOMIC DNA]</scope>
    <source>
        <strain evidence="14 15">TBRC 6029</strain>
    </source>
</reference>
<evidence type="ECO:0000256" key="10">
    <source>
        <dbReference type="SAM" id="MobiDB-lite"/>
    </source>
</evidence>
<dbReference type="SUPFAM" id="SSF90123">
    <property type="entry name" value="ABC transporter transmembrane region"/>
    <property type="match status" value="1"/>
</dbReference>
<keyword evidence="3" id="KW-1003">Cell membrane</keyword>
<evidence type="ECO:0000256" key="6">
    <source>
        <dbReference type="ARBA" id="ARBA00022840"/>
    </source>
</evidence>
<feature type="region of interest" description="Disordered" evidence="10">
    <location>
        <begin position="1"/>
        <end position="22"/>
    </location>
</feature>
<dbReference type="GO" id="GO:0005524">
    <property type="term" value="F:ATP binding"/>
    <property type="evidence" value="ECO:0007669"/>
    <property type="project" value="UniProtKB-KW"/>
</dbReference>
<keyword evidence="6 14" id="KW-0067">ATP-binding</keyword>
<evidence type="ECO:0000259" key="13">
    <source>
        <dbReference type="PROSITE" id="PS50929"/>
    </source>
</evidence>
<dbReference type="SUPFAM" id="SSF52540">
    <property type="entry name" value="P-loop containing nucleoside triphosphate hydrolases"/>
    <property type="match status" value="1"/>
</dbReference>
<dbReference type="GO" id="GO:0005886">
    <property type="term" value="C:plasma membrane"/>
    <property type="evidence" value="ECO:0007669"/>
    <property type="project" value="UniProtKB-SubCell"/>
</dbReference>
<evidence type="ECO:0000256" key="3">
    <source>
        <dbReference type="ARBA" id="ARBA00022475"/>
    </source>
</evidence>
<dbReference type="RefSeq" id="WP_144586391.1">
    <property type="nucleotide sequence ID" value="NZ_VJWX01000039.1"/>
</dbReference>
<feature type="domain" description="ABC transporter" evidence="12">
    <location>
        <begin position="374"/>
        <end position="608"/>
    </location>
</feature>
<dbReference type="Gene3D" id="1.20.1560.10">
    <property type="entry name" value="ABC transporter type 1, transmembrane domain"/>
    <property type="match status" value="1"/>
</dbReference>
<dbReference type="GO" id="GO:0140359">
    <property type="term" value="F:ABC-type transporter activity"/>
    <property type="evidence" value="ECO:0007669"/>
    <property type="project" value="InterPro"/>
</dbReference>
<keyword evidence="5" id="KW-0547">Nucleotide-binding</keyword>
<keyword evidence="4 11" id="KW-0812">Transmembrane</keyword>
<keyword evidence="8 11" id="KW-0472">Membrane</keyword>
<dbReference type="AlphaFoldDB" id="A0A558DAX5"/>
<gene>
    <name evidence="14" type="ORF">FNH05_06645</name>
</gene>
<evidence type="ECO:0000313" key="15">
    <source>
        <dbReference type="Proteomes" id="UP000320011"/>
    </source>
</evidence>
<evidence type="ECO:0000256" key="8">
    <source>
        <dbReference type="ARBA" id="ARBA00023136"/>
    </source>
</evidence>